<gene>
    <name evidence="2" type="ORF">ABVK25_012383</name>
</gene>
<name>A0ABR4AFL5_9LECA</name>
<comment type="caution">
    <text evidence="2">The sequence shown here is derived from an EMBL/GenBank/DDBJ whole genome shotgun (WGS) entry which is preliminary data.</text>
</comment>
<feature type="compositionally biased region" description="Polar residues" evidence="1">
    <location>
        <begin position="414"/>
        <end position="423"/>
    </location>
</feature>
<evidence type="ECO:0000256" key="1">
    <source>
        <dbReference type="SAM" id="MobiDB-lite"/>
    </source>
</evidence>
<proteinExistence type="predicted"/>
<protein>
    <submittedName>
        <fullName evidence="2">Uncharacterized protein</fullName>
    </submittedName>
</protein>
<organism evidence="2 3">
    <name type="scientific">Lepraria finkii</name>
    <dbReference type="NCBI Taxonomy" id="1340010"/>
    <lineage>
        <taxon>Eukaryota</taxon>
        <taxon>Fungi</taxon>
        <taxon>Dikarya</taxon>
        <taxon>Ascomycota</taxon>
        <taxon>Pezizomycotina</taxon>
        <taxon>Lecanoromycetes</taxon>
        <taxon>OSLEUM clade</taxon>
        <taxon>Lecanoromycetidae</taxon>
        <taxon>Lecanorales</taxon>
        <taxon>Lecanorineae</taxon>
        <taxon>Stereocaulaceae</taxon>
        <taxon>Lepraria</taxon>
    </lineage>
</organism>
<dbReference type="Proteomes" id="UP001590951">
    <property type="component" value="Unassembled WGS sequence"/>
</dbReference>
<accession>A0ABR4AFL5</accession>
<feature type="region of interest" description="Disordered" evidence="1">
    <location>
        <begin position="412"/>
        <end position="437"/>
    </location>
</feature>
<feature type="region of interest" description="Disordered" evidence="1">
    <location>
        <begin position="161"/>
        <end position="240"/>
    </location>
</feature>
<evidence type="ECO:0000313" key="2">
    <source>
        <dbReference type="EMBL" id="KAL2044555.1"/>
    </source>
</evidence>
<sequence>MLTTRSGSSKNIFGLRLPSDAYAPQVNRASPSRGLMYEEASAGYRFVPQITRRARLTDAEIDAHRYAVWERARQAYRTRIPEPEPQYERTYVGRASPVVRTLMPLDPPAGNVIHREYLGPSQAPRSHEYEMLPPSRPLSPRYTGITADGRRYERIPLDSQPTSVRRMTPPHGNYVRSRPITPLGRQYVRRRSASPDISHGSIVPSIEGPNGPFSPSQTRQQKSEPTRTWPTPPSNFVNAREVPRQPPIIDLTSSQEPVYQQRRVENSFENPFHSRERQGYPENVRPTQTTYSYPERRLIEVEPRVGDRTLREPQYSQHEPRYRQVHEMETSTTRRILIPEDDQCRRVAVSAPNDTINRMNPFESRAPATQYRAVESLSTANEYARAENRSGPLSPSRRGLEPLPTERHFIQPYGQESQVSTRMLYTAPPPGQAQDRR</sequence>
<dbReference type="EMBL" id="JBHFEH010000199">
    <property type="protein sequence ID" value="KAL2044555.1"/>
    <property type="molecule type" value="Genomic_DNA"/>
</dbReference>
<reference evidence="2 3" key="1">
    <citation type="submission" date="2024-09" db="EMBL/GenBank/DDBJ databases">
        <title>Rethinking Asexuality: The Enigmatic Case of Functional Sexual Genes in Lepraria (Stereocaulaceae).</title>
        <authorList>
            <person name="Doellman M."/>
            <person name="Sun Y."/>
            <person name="Barcenas-Pena A."/>
            <person name="Lumbsch H.T."/>
            <person name="Grewe F."/>
        </authorList>
    </citation>
    <scope>NUCLEOTIDE SEQUENCE [LARGE SCALE GENOMIC DNA]</scope>
    <source>
        <strain evidence="2 3">Grewe 0041</strain>
    </source>
</reference>
<feature type="compositionally biased region" description="Polar residues" evidence="1">
    <location>
        <begin position="226"/>
        <end position="237"/>
    </location>
</feature>
<keyword evidence="3" id="KW-1185">Reference proteome</keyword>
<feature type="region of interest" description="Disordered" evidence="1">
    <location>
        <begin position="383"/>
        <end position="402"/>
    </location>
</feature>
<evidence type="ECO:0000313" key="3">
    <source>
        <dbReference type="Proteomes" id="UP001590951"/>
    </source>
</evidence>